<dbReference type="Pfam" id="PF03732">
    <property type="entry name" value="Retrotrans_gag"/>
    <property type="match status" value="1"/>
</dbReference>
<dbReference type="InterPro" id="IPR043502">
    <property type="entry name" value="DNA/RNA_pol_sf"/>
</dbReference>
<dbReference type="Gene3D" id="4.10.60.10">
    <property type="entry name" value="Zinc finger, CCHC-type"/>
    <property type="match status" value="1"/>
</dbReference>
<dbReference type="PROSITE" id="PS50158">
    <property type="entry name" value="ZF_CCHC"/>
    <property type="match status" value="1"/>
</dbReference>
<evidence type="ECO:0008006" key="8">
    <source>
        <dbReference type="Google" id="ProtNLM"/>
    </source>
</evidence>
<feature type="compositionally biased region" description="Basic and acidic residues" evidence="3">
    <location>
        <begin position="215"/>
        <end position="230"/>
    </location>
</feature>
<dbReference type="InterPro" id="IPR001995">
    <property type="entry name" value="Peptidase_A2_cat"/>
</dbReference>
<dbReference type="InterPro" id="IPR001878">
    <property type="entry name" value="Znf_CCHC"/>
</dbReference>
<dbReference type="EMBL" id="JALNTZ010000010">
    <property type="protein sequence ID" value="KAJ3640525.1"/>
    <property type="molecule type" value="Genomic_DNA"/>
</dbReference>
<dbReference type="GO" id="GO:0071897">
    <property type="term" value="P:DNA biosynthetic process"/>
    <property type="evidence" value="ECO:0007669"/>
    <property type="project" value="UniProtKB-ARBA"/>
</dbReference>
<feature type="region of interest" description="Disordered" evidence="3">
    <location>
        <begin position="205"/>
        <end position="275"/>
    </location>
</feature>
<feature type="domain" description="CCHC-type" evidence="4">
    <location>
        <begin position="285"/>
        <end position="300"/>
    </location>
</feature>
<dbReference type="InterPro" id="IPR036875">
    <property type="entry name" value="Znf_CCHC_sf"/>
</dbReference>
<reference evidence="6" key="1">
    <citation type="journal article" date="2023" name="G3 (Bethesda)">
        <title>Whole genome assemblies of Zophobas morio and Tenebrio molitor.</title>
        <authorList>
            <person name="Kaur S."/>
            <person name="Stinson S.A."/>
            <person name="diCenzo G.C."/>
        </authorList>
    </citation>
    <scope>NUCLEOTIDE SEQUENCE</scope>
    <source>
        <strain evidence="6">QUZm001</strain>
    </source>
</reference>
<gene>
    <name evidence="6" type="ORF">Zmor_003818</name>
</gene>
<dbReference type="Gene3D" id="3.10.10.10">
    <property type="entry name" value="HIV Type 1 Reverse Transcriptase, subunit A, domain 1"/>
    <property type="match status" value="1"/>
</dbReference>
<keyword evidence="2" id="KW-0862">Zinc</keyword>
<dbReference type="InterPro" id="IPR021109">
    <property type="entry name" value="Peptidase_aspartic_dom_sf"/>
</dbReference>
<dbReference type="InterPro" id="IPR005162">
    <property type="entry name" value="Retrotrans_gag_dom"/>
</dbReference>
<evidence type="ECO:0000256" key="3">
    <source>
        <dbReference type="SAM" id="MobiDB-lite"/>
    </source>
</evidence>
<keyword evidence="7" id="KW-1185">Reference proteome</keyword>
<dbReference type="AlphaFoldDB" id="A0AA38HN40"/>
<dbReference type="GO" id="GO:0004190">
    <property type="term" value="F:aspartic-type endopeptidase activity"/>
    <property type="evidence" value="ECO:0007669"/>
    <property type="project" value="InterPro"/>
</dbReference>
<dbReference type="PROSITE" id="PS00141">
    <property type="entry name" value="ASP_PROTEASE"/>
    <property type="match status" value="1"/>
</dbReference>
<dbReference type="GO" id="GO:0006508">
    <property type="term" value="P:proteolysis"/>
    <property type="evidence" value="ECO:0007669"/>
    <property type="project" value="InterPro"/>
</dbReference>
<evidence type="ECO:0000313" key="7">
    <source>
        <dbReference type="Proteomes" id="UP001168821"/>
    </source>
</evidence>
<evidence type="ECO:0000313" key="6">
    <source>
        <dbReference type="EMBL" id="KAJ3640525.1"/>
    </source>
</evidence>
<dbReference type="GO" id="GO:0003676">
    <property type="term" value="F:nucleic acid binding"/>
    <property type="evidence" value="ECO:0007669"/>
    <property type="project" value="InterPro"/>
</dbReference>
<dbReference type="Pfam" id="PF00098">
    <property type="entry name" value="zf-CCHC"/>
    <property type="match status" value="1"/>
</dbReference>
<evidence type="ECO:0000256" key="2">
    <source>
        <dbReference type="PROSITE-ProRule" id="PRU00047"/>
    </source>
</evidence>
<dbReference type="PANTHER" id="PTHR15503:SF22">
    <property type="entry name" value="TRANSPOSON TY3-I GAG POLYPROTEIN"/>
    <property type="match status" value="1"/>
</dbReference>
<proteinExistence type="predicted"/>
<dbReference type="Gene3D" id="2.40.70.10">
    <property type="entry name" value="Acid Proteases"/>
    <property type="match status" value="1"/>
</dbReference>
<dbReference type="CDD" id="cd00303">
    <property type="entry name" value="retropepsin_like"/>
    <property type="match status" value="1"/>
</dbReference>
<accession>A0AA38HN40</accession>
<name>A0AA38HN40_9CUCU</name>
<sequence>MTNGTDPPRPEAPTVTLESIPSFSGEGSVRVFLGYIEDYGQLIGWNDKQKVQVAKLKLTGDARRLLEWNDKLRDTDTWEEWSAELKKRYERPVFTTEATLQFRTCKQRVGESVTDFSERLQVLAATTYQKTGDGDKDRWRKEHLKEECLEQFMEGLLMPIGQRVMSAQPATFENAVALAIREEFIERRTGKGTYQRKIEVNLPAATSTAVDEETEKPYHQGSGERERPNDQWKANYNRVRGPDGRPPHWLGTNQPHRGSGTPANTNARPEWGRNRTSYDKSNITCYRCGRQGHIQRECRQRQQQYQNPPCCTHAQGCSRQGQNNSRSFFASRNQERNRPLNSSRTEPVGKVTVRQGTHPNPLAYQTPRRQVCYIRLNISELNRFCVTGNSHQLVVLVDTGADLSLIKREAIDLLDKPVIQRIALVIRDVPGRPIPYEGIIQVPLQLSKETEIVHDFIIVYDDIKFKGDILIGLDFLSKFRVRICWAAKTIQIQGCHLPLTAAIDNEHDNFRNNNHHKAQYRDQTHDNIQQRSNDKVEQGIVNNQENYSSMSIRTITDNPAEYFCMCTALLKEQRNCISEIGNKNDNLNPLTDVGEKENTKVKQRTVIKRYSERRNKYNNVKCNEVENSNNEDNIINNEVTMKKKEDMSNEETEIVLKPPEAKHYTEPELREMEQKSPRKQGMATQKETNSNIVRLAHDIELQPKSQTICCGIMTGQANSPFIIIEPRNTQMPGVLVARVLCATQKYIPIRIVNFLNISTKLPKNKIMGSCVEAMVENEPKVEDASINTVLTEEEKQQEIEELYQKLNYPKENNFHQKALEKLIAEFIDIFRKPDQHLTCTSRVKHRIIIETVQPITKRPYRVPYHRREILDNDIIRESQSPWSAPALLIEKKPIPGEEPEFRLCIDYRELNKITTSDRRSRPYPTPR</sequence>
<comment type="caution">
    <text evidence="6">The sequence shown here is derived from an EMBL/GenBank/DDBJ whole genome shotgun (WGS) entry which is preliminary data.</text>
</comment>
<dbReference type="SUPFAM" id="SSF57756">
    <property type="entry name" value="Retrovirus zinc finger-like domains"/>
    <property type="match status" value="1"/>
</dbReference>
<evidence type="ECO:0000259" key="4">
    <source>
        <dbReference type="PROSITE" id="PS50158"/>
    </source>
</evidence>
<dbReference type="SUPFAM" id="SSF50630">
    <property type="entry name" value="Acid proteases"/>
    <property type="match status" value="1"/>
</dbReference>
<keyword evidence="2" id="KW-0479">Metal-binding</keyword>
<dbReference type="InterPro" id="IPR032567">
    <property type="entry name" value="RTL1-rel"/>
</dbReference>
<feature type="domain" description="Peptidase A2" evidence="5">
    <location>
        <begin position="393"/>
        <end position="408"/>
    </location>
</feature>
<dbReference type="InterPro" id="IPR001969">
    <property type="entry name" value="Aspartic_peptidase_AS"/>
</dbReference>
<dbReference type="GO" id="GO:0008270">
    <property type="term" value="F:zinc ion binding"/>
    <property type="evidence" value="ECO:0007669"/>
    <property type="project" value="UniProtKB-KW"/>
</dbReference>
<protein>
    <recommendedName>
        <fullName evidence="8">CCHC-type domain-containing protein</fullName>
    </recommendedName>
</protein>
<evidence type="ECO:0000259" key="5">
    <source>
        <dbReference type="PROSITE" id="PS50175"/>
    </source>
</evidence>
<feature type="compositionally biased region" description="Polar residues" evidence="3">
    <location>
        <begin position="251"/>
        <end position="267"/>
    </location>
</feature>
<dbReference type="PANTHER" id="PTHR15503">
    <property type="entry name" value="LDOC1 RELATED"/>
    <property type="match status" value="1"/>
</dbReference>
<feature type="compositionally biased region" description="Basic and acidic residues" evidence="3">
    <location>
        <begin position="667"/>
        <end position="676"/>
    </location>
</feature>
<dbReference type="PROSITE" id="PS50175">
    <property type="entry name" value="ASP_PROT_RETROV"/>
    <property type="match status" value="1"/>
</dbReference>
<dbReference type="SUPFAM" id="SSF56672">
    <property type="entry name" value="DNA/RNA polymerases"/>
    <property type="match status" value="1"/>
</dbReference>
<organism evidence="6 7">
    <name type="scientific">Zophobas morio</name>
    <dbReference type="NCBI Taxonomy" id="2755281"/>
    <lineage>
        <taxon>Eukaryota</taxon>
        <taxon>Metazoa</taxon>
        <taxon>Ecdysozoa</taxon>
        <taxon>Arthropoda</taxon>
        <taxon>Hexapoda</taxon>
        <taxon>Insecta</taxon>
        <taxon>Pterygota</taxon>
        <taxon>Neoptera</taxon>
        <taxon>Endopterygota</taxon>
        <taxon>Coleoptera</taxon>
        <taxon>Polyphaga</taxon>
        <taxon>Cucujiformia</taxon>
        <taxon>Tenebrionidae</taxon>
        <taxon>Zophobas</taxon>
    </lineage>
</organism>
<keyword evidence="1" id="KW-0378">Hydrolase</keyword>
<feature type="region of interest" description="Disordered" evidence="3">
    <location>
        <begin position="667"/>
        <end position="686"/>
    </location>
</feature>
<evidence type="ECO:0000256" key="1">
    <source>
        <dbReference type="ARBA" id="ARBA00022801"/>
    </source>
</evidence>
<keyword evidence="2" id="KW-0863">Zinc-finger</keyword>
<dbReference type="SMART" id="SM00343">
    <property type="entry name" value="ZnF_C2HC"/>
    <property type="match status" value="1"/>
</dbReference>
<dbReference type="Proteomes" id="UP001168821">
    <property type="component" value="Unassembled WGS sequence"/>
</dbReference>